<dbReference type="RefSeq" id="WP_254168411.1">
    <property type="nucleotide sequence ID" value="NZ_JAHESF010000034.1"/>
</dbReference>
<keyword evidence="3" id="KW-0813">Transport</keyword>
<reference evidence="9 10" key="1">
    <citation type="submission" date="2021-05" db="EMBL/GenBank/DDBJ databases">
        <title>A Polyphasic approach of four new species of the genus Ohtaekwangia: Ohtaekwangia histidinii sp. nov., Ohtaekwangia cretensis sp. nov., Ohtaekwangia indiensis sp. nov., Ohtaekwangia reichenbachii sp. nov. from diverse environment.</title>
        <authorList>
            <person name="Octaviana S."/>
        </authorList>
    </citation>
    <scope>NUCLEOTIDE SEQUENCE [LARGE SCALE GENOMIC DNA]</scope>
    <source>
        <strain evidence="9 10">PWU4</strain>
    </source>
</reference>
<evidence type="ECO:0000313" key="10">
    <source>
        <dbReference type="Proteomes" id="UP001319200"/>
    </source>
</evidence>
<feature type="transmembrane region" description="Helical" evidence="8">
    <location>
        <begin position="269"/>
        <end position="292"/>
    </location>
</feature>
<dbReference type="GO" id="GO:0055085">
    <property type="term" value="P:transmembrane transport"/>
    <property type="evidence" value="ECO:0007669"/>
    <property type="project" value="TreeGrafter"/>
</dbReference>
<evidence type="ECO:0000256" key="5">
    <source>
        <dbReference type="ARBA" id="ARBA00022692"/>
    </source>
</evidence>
<dbReference type="PANTHER" id="PTHR21716">
    <property type="entry name" value="TRANSMEMBRANE PROTEIN"/>
    <property type="match status" value="1"/>
</dbReference>
<keyword evidence="4" id="KW-1003">Cell membrane</keyword>
<evidence type="ECO:0000256" key="3">
    <source>
        <dbReference type="ARBA" id="ARBA00022448"/>
    </source>
</evidence>
<comment type="similarity">
    <text evidence="2">Belongs to the autoinducer-2 exporter (AI-2E) (TC 2.A.86) family.</text>
</comment>
<comment type="subcellular location">
    <subcellularLocation>
        <location evidence="1">Cell membrane</location>
        <topology evidence="1">Multi-pass membrane protein</topology>
    </subcellularLocation>
</comment>
<dbReference type="AlphaFoldDB" id="A0AAP2GL69"/>
<gene>
    <name evidence="9" type="ORF">KK083_24500</name>
</gene>
<evidence type="ECO:0000256" key="2">
    <source>
        <dbReference type="ARBA" id="ARBA00009773"/>
    </source>
</evidence>
<dbReference type="GO" id="GO:0005886">
    <property type="term" value="C:plasma membrane"/>
    <property type="evidence" value="ECO:0007669"/>
    <property type="project" value="UniProtKB-SubCell"/>
</dbReference>
<feature type="transmembrane region" description="Helical" evidence="8">
    <location>
        <begin position="298"/>
        <end position="328"/>
    </location>
</feature>
<feature type="transmembrane region" description="Helical" evidence="8">
    <location>
        <begin position="203"/>
        <end position="225"/>
    </location>
</feature>
<evidence type="ECO:0000256" key="8">
    <source>
        <dbReference type="SAM" id="Phobius"/>
    </source>
</evidence>
<keyword evidence="5 8" id="KW-0812">Transmembrane</keyword>
<evidence type="ECO:0000256" key="6">
    <source>
        <dbReference type="ARBA" id="ARBA00022989"/>
    </source>
</evidence>
<feature type="transmembrane region" description="Helical" evidence="8">
    <location>
        <begin position="62"/>
        <end position="83"/>
    </location>
</feature>
<dbReference type="InterPro" id="IPR002549">
    <property type="entry name" value="AI-2E-like"/>
</dbReference>
<proteinExistence type="inferred from homology"/>
<dbReference type="EMBL" id="JAHESF010000034">
    <property type="protein sequence ID" value="MBT1700071.1"/>
    <property type="molecule type" value="Genomic_DNA"/>
</dbReference>
<evidence type="ECO:0000256" key="1">
    <source>
        <dbReference type="ARBA" id="ARBA00004651"/>
    </source>
</evidence>
<feature type="transmembrane region" description="Helical" evidence="8">
    <location>
        <begin position="152"/>
        <end position="168"/>
    </location>
</feature>
<evidence type="ECO:0000313" key="9">
    <source>
        <dbReference type="EMBL" id="MBT1700071.1"/>
    </source>
</evidence>
<evidence type="ECO:0000256" key="7">
    <source>
        <dbReference type="ARBA" id="ARBA00023136"/>
    </source>
</evidence>
<feature type="transmembrane region" description="Helical" evidence="8">
    <location>
        <begin position="35"/>
        <end position="55"/>
    </location>
</feature>
<protein>
    <submittedName>
        <fullName evidence="9">AI-2E family transporter</fullName>
    </submittedName>
</protein>
<keyword evidence="6 8" id="KW-1133">Transmembrane helix</keyword>
<dbReference type="Pfam" id="PF01594">
    <property type="entry name" value="AI-2E_transport"/>
    <property type="match status" value="1"/>
</dbReference>
<sequence length="367" mass="41118">MNINGESPAYLRISLNLITITLLATALYLGKSILIPLFFSMLLAILLHPVVSFLVRRRLDRVASILISIILALCVIGVVVYFLSSQVSHFLDDIPTLKDRLKDLATTVKHWVYDTFNIAIRDQNQYIDKTAEQMSDDTPTLVQRTVLTLTEMVSYVIFLPVYTFLILYHKDMFKRFLIEVFQRNEKARVTEILDESQYICQQYVTGMLIELVIVFALNSAGFLILGIKYPIFLALISALLNIVPYIGMLIANLFCVLVTLVSSDPGFNVLWVVGILSAVQVLDNNILLPYIVGSKVRINALAIILGVVVGGALCGIPGMFLCIPGLAIMKVIFERIDSLKPWAVLLGDETTAALEHKNPIKRMLRKK</sequence>
<accession>A0AAP2GL69</accession>
<dbReference type="PANTHER" id="PTHR21716:SF53">
    <property type="entry name" value="PERMEASE PERM-RELATED"/>
    <property type="match status" value="1"/>
</dbReference>
<feature type="transmembrane region" description="Helical" evidence="8">
    <location>
        <begin position="9"/>
        <end position="29"/>
    </location>
</feature>
<keyword evidence="7 8" id="KW-0472">Membrane</keyword>
<keyword evidence="10" id="KW-1185">Reference proteome</keyword>
<dbReference type="Proteomes" id="UP001319200">
    <property type="component" value="Unassembled WGS sequence"/>
</dbReference>
<organism evidence="9 10">
    <name type="scientific">Chryseosolibacter histidini</name>
    <dbReference type="NCBI Taxonomy" id="2782349"/>
    <lineage>
        <taxon>Bacteria</taxon>
        <taxon>Pseudomonadati</taxon>
        <taxon>Bacteroidota</taxon>
        <taxon>Cytophagia</taxon>
        <taxon>Cytophagales</taxon>
        <taxon>Chryseotaleaceae</taxon>
        <taxon>Chryseosolibacter</taxon>
    </lineage>
</organism>
<comment type="caution">
    <text evidence="9">The sequence shown here is derived from an EMBL/GenBank/DDBJ whole genome shotgun (WGS) entry which is preliminary data.</text>
</comment>
<evidence type="ECO:0000256" key="4">
    <source>
        <dbReference type="ARBA" id="ARBA00022475"/>
    </source>
</evidence>
<feature type="transmembrane region" description="Helical" evidence="8">
    <location>
        <begin position="231"/>
        <end position="257"/>
    </location>
</feature>
<name>A0AAP2GL69_9BACT</name>